<dbReference type="EMBL" id="SWBQ01000003">
    <property type="protein sequence ID" value="TKC05966.1"/>
    <property type="molecule type" value="Genomic_DNA"/>
</dbReference>
<dbReference type="AlphaFoldDB" id="A0A4U1CIT0"/>
<feature type="compositionally biased region" description="Basic and acidic residues" evidence="1">
    <location>
        <begin position="51"/>
        <end position="82"/>
    </location>
</feature>
<evidence type="ECO:0000256" key="1">
    <source>
        <dbReference type="SAM" id="MobiDB-lite"/>
    </source>
</evidence>
<protein>
    <submittedName>
        <fullName evidence="2">Uncharacterized protein</fullName>
    </submittedName>
</protein>
<dbReference type="RefSeq" id="WP_136836228.1">
    <property type="nucleotide sequence ID" value="NZ_SWBQ01000003.1"/>
</dbReference>
<reference evidence="2 3" key="1">
    <citation type="submission" date="2019-04" db="EMBL/GenBank/DDBJ databases">
        <title>Pedobacter sp. RP-3-15 sp. nov., isolated from Arctic soil.</title>
        <authorList>
            <person name="Dahal R.H."/>
            <person name="Kim D.-U."/>
        </authorList>
    </citation>
    <scope>NUCLEOTIDE SEQUENCE [LARGE SCALE GENOMIC DNA]</scope>
    <source>
        <strain evidence="2 3">RP-3-15</strain>
    </source>
</reference>
<sequence>MENHKTPKPGSSEYNIEKTESLTTPKFNSTTERRESGELPATENLNDQSDTQERTTEKGPSKPDLGNERRDDEEQREKLITP</sequence>
<proteinExistence type="predicted"/>
<evidence type="ECO:0000313" key="2">
    <source>
        <dbReference type="EMBL" id="TKC05966.1"/>
    </source>
</evidence>
<evidence type="ECO:0000313" key="3">
    <source>
        <dbReference type="Proteomes" id="UP000307244"/>
    </source>
</evidence>
<name>A0A4U1CIT0_9SPHI</name>
<comment type="caution">
    <text evidence="2">The sequence shown here is derived from an EMBL/GenBank/DDBJ whole genome shotgun (WGS) entry which is preliminary data.</text>
</comment>
<organism evidence="2 3">
    <name type="scientific">Pedobacter frigoris</name>
    <dbReference type="NCBI Taxonomy" id="2571272"/>
    <lineage>
        <taxon>Bacteria</taxon>
        <taxon>Pseudomonadati</taxon>
        <taxon>Bacteroidota</taxon>
        <taxon>Sphingobacteriia</taxon>
        <taxon>Sphingobacteriales</taxon>
        <taxon>Sphingobacteriaceae</taxon>
        <taxon>Pedobacter</taxon>
    </lineage>
</organism>
<accession>A0A4U1CIT0</accession>
<feature type="region of interest" description="Disordered" evidence="1">
    <location>
        <begin position="1"/>
        <end position="82"/>
    </location>
</feature>
<dbReference type="Proteomes" id="UP000307244">
    <property type="component" value="Unassembled WGS sequence"/>
</dbReference>
<feature type="compositionally biased region" description="Polar residues" evidence="1">
    <location>
        <begin position="21"/>
        <end position="30"/>
    </location>
</feature>
<keyword evidence="3" id="KW-1185">Reference proteome</keyword>
<dbReference type="OrthoDB" id="771415at2"/>
<gene>
    <name evidence="2" type="ORF">FA047_11540</name>
</gene>